<reference evidence="2 3" key="1">
    <citation type="journal article" date="2019" name="Int. J. Syst. Evol. Microbiol.">
        <title>The Global Catalogue of Microorganisms (GCM) 10K type strain sequencing project: providing services to taxonomists for standard genome sequencing and annotation.</title>
        <authorList>
            <consortium name="The Broad Institute Genomics Platform"/>
            <consortium name="The Broad Institute Genome Sequencing Center for Infectious Disease"/>
            <person name="Wu L."/>
            <person name="Ma J."/>
        </authorList>
    </citation>
    <scope>NUCLEOTIDE SEQUENCE [LARGE SCALE GENOMIC DNA]</scope>
    <source>
        <strain evidence="2 3">JCM 14303</strain>
    </source>
</reference>
<dbReference type="Pfam" id="PF25872">
    <property type="entry name" value="HTH_77"/>
    <property type="match status" value="1"/>
</dbReference>
<dbReference type="Proteomes" id="UP001500363">
    <property type="component" value="Unassembled WGS sequence"/>
</dbReference>
<dbReference type="PROSITE" id="PS50043">
    <property type="entry name" value="HTH_LUXR_2"/>
    <property type="match status" value="1"/>
</dbReference>
<dbReference type="Gene3D" id="1.10.10.10">
    <property type="entry name" value="Winged helix-like DNA-binding domain superfamily/Winged helix DNA-binding domain"/>
    <property type="match status" value="1"/>
</dbReference>
<dbReference type="InterPro" id="IPR049945">
    <property type="entry name" value="AAA_22"/>
</dbReference>
<proteinExistence type="predicted"/>
<dbReference type="EMBL" id="BAAANC010000002">
    <property type="protein sequence ID" value="GAA1533450.1"/>
    <property type="molecule type" value="Genomic_DNA"/>
</dbReference>
<protein>
    <submittedName>
        <fullName evidence="2">LuxR family transcriptional regulator</fullName>
    </submittedName>
</protein>
<dbReference type="InterPro" id="IPR000792">
    <property type="entry name" value="Tscrpt_reg_LuxR_C"/>
</dbReference>
<dbReference type="SUPFAM" id="SSF52540">
    <property type="entry name" value="P-loop containing nucleoside triphosphate hydrolases"/>
    <property type="match status" value="1"/>
</dbReference>
<dbReference type="InterPro" id="IPR036388">
    <property type="entry name" value="WH-like_DNA-bd_sf"/>
</dbReference>
<dbReference type="PANTHER" id="PTHR47691:SF3">
    <property type="entry name" value="HTH-TYPE TRANSCRIPTIONAL REGULATOR RV0890C-RELATED"/>
    <property type="match status" value="1"/>
</dbReference>
<dbReference type="SMART" id="SM00421">
    <property type="entry name" value="HTH_LUXR"/>
    <property type="match status" value="1"/>
</dbReference>
<dbReference type="InterPro" id="IPR058852">
    <property type="entry name" value="HTH_77"/>
</dbReference>
<evidence type="ECO:0000313" key="2">
    <source>
        <dbReference type="EMBL" id="GAA1533450.1"/>
    </source>
</evidence>
<dbReference type="SUPFAM" id="SSF46894">
    <property type="entry name" value="C-terminal effector domain of the bipartite response regulators"/>
    <property type="match status" value="1"/>
</dbReference>
<evidence type="ECO:0000313" key="3">
    <source>
        <dbReference type="Proteomes" id="UP001500363"/>
    </source>
</evidence>
<dbReference type="PRINTS" id="PR00364">
    <property type="entry name" value="DISEASERSIST"/>
</dbReference>
<name>A0ABN2B5Q0_9ACTN</name>
<dbReference type="SUPFAM" id="SSF48452">
    <property type="entry name" value="TPR-like"/>
    <property type="match status" value="1"/>
</dbReference>
<dbReference type="Pfam" id="PF00196">
    <property type="entry name" value="GerE"/>
    <property type="match status" value="1"/>
</dbReference>
<dbReference type="CDD" id="cd06170">
    <property type="entry name" value="LuxR_C_like"/>
    <property type="match status" value="1"/>
</dbReference>
<evidence type="ECO:0000259" key="1">
    <source>
        <dbReference type="PROSITE" id="PS50043"/>
    </source>
</evidence>
<dbReference type="Gene3D" id="1.25.40.10">
    <property type="entry name" value="Tetratricopeptide repeat domain"/>
    <property type="match status" value="1"/>
</dbReference>
<dbReference type="Gene3D" id="3.40.50.300">
    <property type="entry name" value="P-loop containing nucleotide triphosphate hydrolases"/>
    <property type="match status" value="1"/>
</dbReference>
<gene>
    <name evidence="2" type="ORF">GCM10009741_39710</name>
</gene>
<dbReference type="PANTHER" id="PTHR47691">
    <property type="entry name" value="REGULATOR-RELATED"/>
    <property type="match status" value="1"/>
</dbReference>
<dbReference type="RefSeq" id="WP_344176027.1">
    <property type="nucleotide sequence ID" value="NZ_BAAANC010000002.1"/>
</dbReference>
<dbReference type="InterPro" id="IPR027417">
    <property type="entry name" value="P-loop_NTPase"/>
</dbReference>
<comment type="caution">
    <text evidence="2">The sequence shown here is derived from an EMBL/GenBank/DDBJ whole genome shotgun (WGS) entry which is preliminary data.</text>
</comment>
<keyword evidence="3" id="KW-1185">Reference proteome</keyword>
<dbReference type="InterPro" id="IPR016032">
    <property type="entry name" value="Sig_transdc_resp-reg_C-effctor"/>
</dbReference>
<dbReference type="Pfam" id="PF13401">
    <property type="entry name" value="AAA_22"/>
    <property type="match status" value="1"/>
</dbReference>
<sequence length="746" mass="81775">MGTLPAELTSFVGRRRELTDARALLATGRLLTLTGVGGVGKTRLALRLAAQVRRTFPDGVWFVELASVEEPQLVPRVVNASFGLRDTDDPAAELARFLQDRSLLLVLDNCEHLVTACAQLVGLLLRAAPGIRVLATSRQVLGVEGEHLYAVPPMPVDDQAEDVVRLFADRAVAVAPDFRVDDGNGPQIVEICRRLDGIPLAVELAAAWLRVLTLDGLLSRLDDRFVLLNRGRTTKASRQQTLEATVAWSYELCSPEEQELWARLSVFAGGFDLAAAEAVSDRPDDVLELLAGLVDKSVVQSEGGTRFHLLETLRQYGSSKLESDAVRRLHRDHYLGRAEQWSSDWRHGTDQVEAYLRTKAEHANLRSALEFSLSTPGEYRAGLRLAVALHYYWLFCGHAAEGRRWLEQALELNPEPSRDRAKALGITSYALSLLGYASTTYSYAREAEAWARENDDRDILAHTVFLLGSYYFLTGEVEKSVPMFRAALADLTSVIGPSSSFVRQLHSALAQAEIWRGRPEEGLAIAARGLELCDESGEKFARSALLFATALSEWMLGRYDAAAAHLTEGIRLAQCFNDIAGAVTWMELLCWTTAASGRFERAAELLGVTQKLWPAVGGRSMLGSLLMTDAHETCERDVLVALGPDRYAAARARGAAASSEFDHAITYALGRVASPQPAAVPDRGPLSAREYQVAELVAEGLSNKDIALRLVISRRTAESHVVHILDKLGFKSRSQIASWLTALRGV</sequence>
<dbReference type="InterPro" id="IPR011990">
    <property type="entry name" value="TPR-like_helical_dom_sf"/>
</dbReference>
<feature type="domain" description="HTH luxR-type" evidence="1">
    <location>
        <begin position="679"/>
        <end position="744"/>
    </location>
</feature>
<organism evidence="2 3">
    <name type="scientific">Kribbella lupini</name>
    <dbReference type="NCBI Taxonomy" id="291602"/>
    <lineage>
        <taxon>Bacteria</taxon>
        <taxon>Bacillati</taxon>
        <taxon>Actinomycetota</taxon>
        <taxon>Actinomycetes</taxon>
        <taxon>Propionibacteriales</taxon>
        <taxon>Kribbellaceae</taxon>
        <taxon>Kribbella</taxon>
    </lineage>
</organism>
<accession>A0ABN2B5Q0</accession>
<dbReference type="PRINTS" id="PR00038">
    <property type="entry name" value="HTHLUXR"/>
</dbReference>